<feature type="compositionally biased region" description="Low complexity" evidence="19">
    <location>
        <begin position="275"/>
        <end position="298"/>
    </location>
</feature>
<dbReference type="InterPro" id="IPR009056">
    <property type="entry name" value="Cyt_c-like_dom"/>
</dbReference>
<proteinExistence type="inferred from homology"/>
<dbReference type="PRINTS" id="PR01166">
    <property type="entry name" value="CYCOXIDASEII"/>
</dbReference>
<dbReference type="PANTHER" id="PTHR22888:SF9">
    <property type="entry name" value="CYTOCHROME C OXIDASE SUBUNIT 2"/>
    <property type="match status" value="1"/>
</dbReference>
<feature type="chain" id="PRO_5047420385" description="Cytochrome c oxidase subunit 2" evidence="21">
    <location>
        <begin position="26"/>
        <end position="503"/>
    </location>
</feature>
<dbReference type="InterPro" id="IPR011759">
    <property type="entry name" value="Cyt_c_oxidase_su2_TM_dom"/>
</dbReference>
<evidence type="ECO:0000256" key="10">
    <source>
        <dbReference type="ARBA" id="ARBA00022989"/>
    </source>
</evidence>
<feature type="domain" description="Cytochrome oxidase subunit II transmembrane region profile" evidence="23">
    <location>
        <begin position="23"/>
        <end position="118"/>
    </location>
</feature>
<dbReference type="InterPro" id="IPR036257">
    <property type="entry name" value="Cyt_c_oxidase_su2_TM_sf"/>
</dbReference>
<dbReference type="InterPro" id="IPR045187">
    <property type="entry name" value="CcO_II"/>
</dbReference>
<evidence type="ECO:0000256" key="5">
    <source>
        <dbReference type="ARBA" id="ARBA00022660"/>
    </source>
</evidence>
<comment type="function">
    <text evidence="14 18">Subunits I and II form the functional core of the enzyme complex. Electrons originating in cytochrome c are transferred via heme a and Cu(A) to the binuclear center formed by heme a3 and Cu(B).</text>
</comment>
<keyword evidence="9 17" id="KW-0249">Electron transport</keyword>
<evidence type="ECO:0000256" key="4">
    <source>
        <dbReference type="ARBA" id="ARBA00022617"/>
    </source>
</evidence>
<keyword evidence="7 16" id="KW-0479">Metal-binding</keyword>
<accession>A0ABV7EIX0</accession>
<evidence type="ECO:0000256" key="7">
    <source>
        <dbReference type="ARBA" id="ARBA00022723"/>
    </source>
</evidence>
<dbReference type="InterPro" id="IPR036909">
    <property type="entry name" value="Cyt_c-like_dom_sf"/>
</dbReference>
<dbReference type="Pfam" id="PF02790">
    <property type="entry name" value="COX2_TM"/>
    <property type="match status" value="1"/>
</dbReference>
<comment type="cofactor">
    <cofactor evidence="18">
        <name>Cu cation</name>
        <dbReference type="ChEBI" id="CHEBI:23378"/>
    </cofactor>
    <text evidence="18">Binds a copper A center.</text>
</comment>
<evidence type="ECO:0000259" key="23">
    <source>
        <dbReference type="PROSITE" id="PS50999"/>
    </source>
</evidence>
<gene>
    <name evidence="25" type="primary">coxB</name>
    <name evidence="25" type="ORF">ACFOSU_02030</name>
</gene>
<feature type="domain" description="Cytochrome oxidase subunit II copper A binding" evidence="22">
    <location>
        <begin position="119"/>
        <end position="261"/>
    </location>
</feature>
<organism evidence="25 26">
    <name type="scientific">Salinisphaera aquimarina</name>
    <dbReference type="NCBI Taxonomy" id="2094031"/>
    <lineage>
        <taxon>Bacteria</taxon>
        <taxon>Pseudomonadati</taxon>
        <taxon>Pseudomonadota</taxon>
        <taxon>Gammaproteobacteria</taxon>
        <taxon>Salinisphaerales</taxon>
        <taxon>Salinisphaeraceae</taxon>
        <taxon>Salinisphaera</taxon>
    </lineage>
</organism>
<dbReference type="Pfam" id="PF13442">
    <property type="entry name" value="Cytochrome_CBB3"/>
    <property type="match status" value="1"/>
</dbReference>
<keyword evidence="6 17" id="KW-0812">Transmembrane</keyword>
<evidence type="ECO:0000256" key="17">
    <source>
        <dbReference type="RuleBase" id="RU000456"/>
    </source>
</evidence>
<keyword evidence="8" id="KW-1278">Translocase</keyword>
<dbReference type="NCBIfam" id="TIGR02866">
    <property type="entry name" value="CoxB"/>
    <property type="match status" value="1"/>
</dbReference>
<dbReference type="PROSITE" id="PS51007">
    <property type="entry name" value="CYTC"/>
    <property type="match status" value="1"/>
</dbReference>
<evidence type="ECO:0000256" key="1">
    <source>
        <dbReference type="ARBA" id="ARBA00004141"/>
    </source>
</evidence>
<dbReference type="InterPro" id="IPR002429">
    <property type="entry name" value="CcO_II-like_C"/>
</dbReference>
<dbReference type="PANTHER" id="PTHR22888">
    <property type="entry name" value="CYTOCHROME C OXIDASE, SUBUNIT II"/>
    <property type="match status" value="1"/>
</dbReference>
<evidence type="ECO:0000256" key="18">
    <source>
        <dbReference type="RuleBase" id="RU004024"/>
    </source>
</evidence>
<evidence type="ECO:0000256" key="8">
    <source>
        <dbReference type="ARBA" id="ARBA00022967"/>
    </source>
</evidence>
<dbReference type="EC" id="7.1.1.9" evidence="18"/>
<dbReference type="Gene3D" id="1.10.760.10">
    <property type="entry name" value="Cytochrome c-like domain"/>
    <property type="match status" value="1"/>
</dbReference>
<comment type="similarity">
    <text evidence="2 17">Belongs to the cytochrome c oxidase subunit 2 family.</text>
</comment>
<reference evidence="26" key="1">
    <citation type="journal article" date="2019" name="Int. J. Syst. Evol. Microbiol.">
        <title>The Global Catalogue of Microorganisms (GCM) 10K type strain sequencing project: providing services to taxonomists for standard genome sequencing and annotation.</title>
        <authorList>
            <consortium name="The Broad Institute Genomics Platform"/>
            <consortium name="The Broad Institute Genome Sequencing Center for Infectious Disease"/>
            <person name="Wu L."/>
            <person name="Ma J."/>
        </authorList>
    </citation>
    <scope>NUCLEOTIDE SEQUENCE [LARGE SCALE GENOMIC DNA]</scope>
    <source>
        <strain evidence="26">KCTC 52640</strain>
    </source>
</reference>
<evidence type="ECO:0000256" key="11">
    <source>
        <dbReference type="ARBA" id="ARBA00023004"/>
    </source>
</evidence>
<evidence type="ECO:0000256" key="6">
    <source>
        <dbReference type="ARBA" id="ARBA00022692"/>
    </source>
</evidence>
<comment type="subcellular location">
    <subcellularLocation>
        <location evidence="17">Cell membrane</location>
        <topology evidence="17">Multi-pass membrane protein</topology>
    </subcellularLocation>
    <subcellularLocation>
        <location evidence="1">Membrane</location>
        <topology evidence="1">Multi-pass membrane protein</topology>
    </subcellularLocation>
</comment>
<feature type="transmembrane region" description="Helical" evidence="20">
    <location>
        <begin position="49"/>
        <end position="69"/>
    </location>
</feature>
<evidence type="ECO:0000259" key="24">
    <source>
        <dbReference type="PROSITE" id="PS51007"/>
    </source>
</evidence>
<evidence type="ECO:0000256" key="2">
    <source>
        <dbReference type="ARBA" id="ARBA00007866"/>
    </source>
</evidence>
<dbReference type="Gene3D" id="2.60.40.420">
    <property type="entry name" value="Cupredoxins - blue copper proteins"/>
    <property type="match status" value="1"/>
</dbReference>
<keyword evidence="11 16" id="KW-0408">Iron</keyword>
<dbReference type="InterPro" id="IPR014222">
    <property type="entry name" value="Cyt_c_oxidase_su2"/>
</dbReference>
<evidence type="ECO:0000256" key="20">
    <source>
        <dbReference type="SAM" id="Phobius"/>
    </source>
</evidence>
<feature type="transmembrane region" description="Helical" evidence="20">
    <location>
        <begin position="90"/>
        <end position="112"/>
    </location>
</feature>
<evidence type="ECO:0000256" key="13">
    <source>
        <dbReference type="ARBA" id="ARBA00023136"/>
    </source>
</evidence>
<evidence type="ECO:0000256" key="15">
    <source>
        <dbReference type="ARBA" id="ARBA00047816"/>
    </source>
</evidence>
<feature type="region of interest" description="Disordered" evidence="19">
    <location>
        <begin position="262"/>
        <end position="409"/>
    </location>
</feature>
<feature type="compositionally biased region" description="Low complexity" evidence="19">
    <location>
        <begin position="343"/>
        <end position="395"/>
    </location>
</feature>
<evidence type="ECO:0000256" key="9">
    <source>
        <dbReference type="ARBA" id="ARBA00022982"/>
    </source>
</evidence>
<keyword evidence="3 17" id="KW-0813">Transport</keyword>
<evidence type="ECO:0000313" key="26">
    <source>
        <dbReference type="Proteomes" id="UP001595462"/>
    </source>
</evidence>
<dbReference type="Pfam" id="PF00116">
    <property type="entry name" value="COX2"/>
    <property type="match status" value="1"/>
</dbReference>
<dbReference type="PROSITE" id="PS50999">
    <property type="entry name" value="COX2_TM"/>
    <property type="match status" value="1"/>
</dbReference>
<dbReference type="PROSITE" id="PS50857">
    <property type="entry name" value="COX2_CUA"/>
    <property type="match status" value="1"/>
</dbReference>
<keyword evidence="10 20" id="KW-1133">Transmembrane helix</keyword>
<protein>
    <recommendedName>
        <fullName evidence="18">Cytochrome c oxidase subunit 2</fullName>
        <ecNumber evidence="18">7.1.1.9</ecNumber>
    </recommendedName>
</protein>
<evidence type="ECO:0000256" key="14">
    <source>
        <dbReference type="ARBA" id="ARBA00024688"/>
    </source>
</evidence>
<dbReference type="SUPFAM" id="SSF81464">
    <property type="entry name" value="Cytochrome c oxidase subunit II-like, transmembrane region"/>
    <property type="match status" value="1"/>
</dbReference>
<evidence type="ECO:0000256" key="3">
    <source>
        <dbReference type="ARBA" id="ARBA00022448"/>
    </source>
</evidence>
<comment type="caution">
    <text evidence="25">The sequence shown here is derived from an EMBL/GenBank/DDBJ whole genome shotgun (WGS) entry which is preliminary data.</text>
</comment>
<dbReference type="SUPFAM" id="SSF46626">
    <property type="entry name" value="Cytochrome c"/>
    <property type="match status" value="1"/>
</dbReference>
<sequence length="503" mass="53656">MNKISILSRSGLVALGALAMSPAHAAWTLNMNEGVTDLTKEIFGLHMLIFWICVVIGIGVFGAMLYSVIVHRKSRGFEAAHFHESTVVEIAWTIIPFVILIAVAIPTAGTLLKVEDSSNPDMTIRVTGYQWLWQYDYVDTDVNFFSRLDRKSDQARQLNSGIDPSTVDNYLRDVDNPMVVPVNKKVRLLLTSGDVIHSWWVQDLGGKKDAIPGYINDMWFKANKTGIYRGQCAELCGRGHAFMPIVVKVVSDADYKKWVAQQGGKSDADSTLAKGQPSGADADQQAQSQTSAQETPTEGNATESRTEDKASVNDQAAKDDLVGQGTKAGGGEPEAAKQDSGKQDAAGDQQPDAAGQDSGASDSDSQNQNQGDQSQDDQNQADSDQSDQGAAQGASAAGGAGEMSKDELMTQGKEVYGSLCAACHQPDGKGMPAAGFPALSGSAVATGPIPAHIKQVLNGKNVMPPYKSELDDKQIAAVVTYERNAFGNETGDVVQPSQVAEQR</sequence>
<dbReference type="Proteomes" id="UP001595462">
    <property type="component" value="Unassembled WGS sequence"/>
</dbReference>
<evidence type="ECO:0000256" key="21">
    <source>
        <dbReference type="SAM" id="SignalP"/>
    </source>
</evidence>
<evidence type="ECO:0000256" key="19">
    <source>
        <dbReference type="SAM" id="MobiDB-lite"/>
    </source>
</evidence>
<keyword evidence="26" id="KW-1185">Reference proteome</keyword>
<feature type="domain" description="Cytochrome c" evidence="24">
    <location>
        <begin position="407"/>
        <end position="486"/>
    </location>
</feature>
<dbReference type="Gene3D" id="1.10.287.90">
    <property type="match status" value="1"/>
</dbReference>
<evidence type="ECO:0000259" key="22">
    <source>
        <dbReference type="PROSITE" id="PS50857"/>
    </source>
</evidence>
<evidence type="ECO:0000256" key="16">
    <source>
        <dbReference type="PROSITE-ProRule" id="PRU00433"/>
    </source>
</evidence>
<dbReference type="InterPro" id="IPR001505">
    <property type="entry name" value="Copper_CuA"/>
</dbReference>
<feature type="compositionally biased region" description="Basic and acidic residues" evidence="19">
    <location>
        <begin position="304"/>
        <end position="321"/>
    </location>
</feature>
<evidence type="ECO:0000313" key="25">
    <source>
        <dbReference type="EMBL" id="MFC3102664.1"/>
    </source>
</evidence>
<keyword evidence="4 16" id="KW-0349">Heme</keyword>
<dbReference type="SUPFAM" id="SSF49503">
    <property type="entry name" value="Cupredoxins"/>
    <property type="match status" value="1"/>
</dbReference>
<keyword evidence="21" id="KW-0732">Signal</keyword>
<comment type="catalytic activity">
    <reaction evidence="15 18">
        <text>4 Fe(II)-[cytochrome c] + O2 + 8 H(+)(in) = 4 Fe(III)-[cytochrome c] + 2 H2O + 4 H(+)(out)</text>
        <dbReference type="Rhea" id="RHEA:11436"/>
        <dbReference type="Rhea" id="RHEA-COMP:10350"/>
        <dbReference type="Rhea" id="RHEA-COMP:14399"/>
        <dbReference type="ChEBI" id="CHEBI:15377"/>
        <dbReference type="ChEBI" id="CHEBI:15378"/>
        <dbReference type="ChEBI" id="CHEBI:15379"/>
        <dbReference type="ChEBI" id="CHEBI:29033"/>
        <dbReference type="ChEBI" id="CHEBI:29034"/>
        <dbReference type="EC" id="7.1.1.9"/>
    </reaction>
</comment>
<keyword evidence="13 20" id="KW-0472">Membrane</keyword>
<keyword evidence="12 18" id="KW-0186">Copper</keyword>
<name>A0ABV7EIX0_9GAMM</name>
<evidence type="ECO:0000256" key="12">
    <source>
        <dbReference type="ARBA" id="ARBA00023008"/>
    </source>
</evidence>
<dbReference type="RefSeq" id="WP_380685942.1">
    <property type="nucleotide sequence ID" value="NZ_JBHRSS010000001.1"/>
</dbReference>
<keyword evidence="5 17" id="KW-0679">Respiratory chain</keyword>
<dbReference type="EMBL" id="JBHRSS010000001">
    <property type="protein sequence ID" value="MFC3102664.1"/>
    <property type="molecule type" value="Genomic_DNA"/>
</dbReference>
<dbReference type="InterPro" id="IPR008972">
    <property type="entry name" value="Cupredoxin"/>
</dbReference>
<dbReference type="PROSITE" id="PS00078">
    <property type="entry name" value="COX2"/>
    <property type="match status" value="1"/>
</dbReference>
<feature type="signal peptide" evidence="21">
    <location>
        <begin position="1"/>
        <end position="25"/>
    </location>
</feature>